<feature type="compositionally biased region" description="Polar residues" evidence="1">
    <location>
        <begin position="51"/>
        <end position="63"/>
    </location>
</feature>
<evidence type="ECO:0000313" key="2">
    <source>
        <dbReference type="EMBL" id="KAJ7663545.1"/>
    </source>
</evidence>
<proteinExistence type="predicted"/>
<gene>
    <name evidence="2" type="ORF">B0H17DRAFT_1144036</name>
</gene>
<dbReference type="Proteomes" id="UP001221757">
    <property type="component" value="Unassembled WGS sequence"/>
</dbReference>
<keyword evidence="3" id="KW-1185">Reference proteome</keyword>
<evidence type="ECO:0000256" key="1">
    <source>
        <dbReference type="SAM" id="MobiDB-lite"/>
    </source>
</evidence>
<name>A0AAD7CXQ2_MYCRO</name>
<dbReference type="EMBL" id="JARKIE010000232">
    <property type="protein sequence ID" value="KAJ7663545.1"/>
    <property type="molecule type" value="Genomic_DNA"/>
</dbReference>
<protein>
    <submittedName>
        <fullName evidence="2">Uncharacterized protein</fullName>
    </submittedName>
</protein>
<dbReference type="AlphaFoldDB" id="A0AAD7CXQ2"/>
<organism evidence="2 3">
    <name type="scientific">Mycena rosella</name>
    <name type="common">Pink bonnet</name>
    <name type="synonym">Agaricus rosellus</name>
    <dbReference type="NCBI Taxonomy" id="1033263"/>
    <lineage>
        <taxon>Eukaryota</taxon>
        <taxon>Fungi</taxon>
        <taxon>Dikarya</taxon>
        <taxon>Basidiomycota</taxon>
        <taxon>Agaricomycotina</taxon>
        <taxon>Agaricomycetes</taxon>
        <taxon>Agaricomycetidae</taxon>
        <taxon>Agaricales</taxon>
        <taxon>Marasmiineae</taxon>
        <taxon>Mycenaceae</taxon>
        <taxon>Mycena</taxon>
    </lineage>
</organism>
<feature type="region of interest" description="Disordered" evidence="1">
    <location>
        <begin position="44"/>
        <end position="63"/>
    </location>
</feature>
<evidence type="ECO:0000313" key="3">
    <source>
        <dbReference type="Proteomes" id="UP001221757"/>
    </source>
</evidence>
<sequence length="232" mass="26530">MSYVVDWLFQLWDRVSIIYLLLLLLLISITDTHGQKILRPQLHAPKRQSTKRTAVTGQRLQQGKNAVDRQSNYSFMFFPQRIVVHAGSKQHGTHISSNAGLRMRKKSFLERLSPYGLKTRPRKTRVERQRVAASTHLRHGEELAGQQVLQARRRAVAQLVRGSVDNTCTENFVVRVREVERAAFVGEVQIIQDELENQQVLDRKVNLGIAGCDIPIESIHIPGGTWEQQTCF</sequence>
<accession>A0AAD7CXQ2</accession>
<comment type="caution">
    <text evidence="2">The sequence shown here is derived from an EMBL/GenBank/DDBJ whole genome shotgun (WGS) entry which is preliminary data.</text>
</comment>
<reference evidence="2" key="1">
    <citation type="submission" date="2023-03" db="EMBL/GenBank/DDBJ databases">
        <title>Massive genome expansion in bonnet fungi (Mycena s.s.) driven by repeated elements and novel gene families across ecological guilds.</title>
        <authorList>
            <consortium name="Lawrence Berkeley National Laboratory"/>
            <person name="Harder C.B."/>
            <person name="Miyauchi S."/>
            <person name="Viragh M."/>
            <person name="Kuo A."/>
            <person name="Thoen E."/>
            <person name="Andreopoulos B."/>
            <person name="Lu D."/>
            <person name="Skrede I."/>
            <person name="Drula E."/>
            <person name="Henrissat B."/>
            <person name="Morin E."/>
            <person name="Kohler A."/>
            <person name="Barry K."/>
            <person name="LaButti K."/>
            <person name="Morin E."/>
            <person name="Salamov A."/>
            <person name="Lipzen A."/>
            <person name="Mereny Z."/>
            <person name="Hegedus B."/>
            <person name="Baldrian P."/>
            <person name="Stursova M."/>
            <person name="Weitz H."/>
            <person name="Taylor A."/>
            <person name="Grigoriev I.V."/>
            <person name="Nagy L.G."/>
            <person name="Martin F."/>
            <person name="Kauserud H."/>
        </authorList>
    </citation>
    <scope>NUCLEOTIDE SEQUENCE</scope>
    <source>
        <strain evidence="2">CBHHK067</strain>
    </source>
</reference>